<dbReference type="InterPro" id="IPR011146">
    <property type="entry name" value="HIT-like"/>
</dbReference>
<evidence type="ECO:0000259" key="2">
    <source>
        <dbReference type="PROSITE" id="PS51084"/>
    </source>
</evidence>
<comment type="caution">
    <text evidence="3">The sequence shown here is derived from an EMBL/GenBank/DDBJ whole genome shotgun (WGS) entry which is preliminary data.</text>
</comment>
<reference evidence="3 4" key="1">
    <citation type="submission" date="2024-09" db="EMBL/GenBank/DDBJ databases">
        <authorList>
            <person name="Lee S.D."/>
        </authorList>
    </citation>
    <scope>NUCLEOTIDE SEQUENCE [LARGE SCALE GENOMIC DNA]</scope>
    <source>
        <strain evidence="3 4">N1-12</strain>
    </source>
</reference>
<evidence type="ECO:0000313" key="4">
    <source>
        <dbReference type="Proteomes" id="UP001592529"/>
    </source>
</evidence>
<accession>A0ABV6WRC0</accession>
<dbReference type="Pfam" id="PF01230">
    <property type="entry name" value="HIT"/>
    <property type="match status" value="1"/>
</dbReference>
<dbReference type="InterPro" id="IPR001310">
    <property type="entry name" value="Histidine_triad_HIT"/>
</dbReference>
<dbReference type="Gene3D" id="3.30.428.10">
    <property type="entry name" value="HIT-like"/>
    <property type="match status" value="1"/>
</dbReference>
<dbReference type="EC" id="2.1.1.-" evidence="3"/>
<dbReference type="EMBL" id="JBHFAA010000025">
    <property type="protein sequence ID" value="MFC1428529.1"/>
    <property type="molecule type" value="Genomic_DNA"/>
</dbReference>
<dbReference type="RefSeq" id="WP_380527916.1">
    <property type="nucleotide sequence ID" value="NZ_JBHFAA010000025.1"/>
</dbReference>
<keyword evidence="3" id="KW-0808">Transferase</keyword>
<organism evidence="3 4">
    <name type="scientific">Streptacidiphilus alkalitolerans</name>
    <dbReference type="NCBI Taxonomy" id="3342712"/>
    <lineage>
        <taxon>Bacteria</taxon>
        <taxon>Bacillati</taxon>
        <taxon>Actinomycetota</taxon>
        <taxon>Actinomycetes</taxon>
        <taxon>Kitasatosporales</taxon>
        <taxon>Streptomycetaceae</taxon>
        <taxon>Streptacidiphilus</taxon>
    </lineage>
</organism>
<gene>
    <name evidence="3" type="ORF">ACEZCY_35745</name>
</gene>
<dbReference type="PANTHER" id="PTHR46648">
    <property type="entry name" value="HIT FAMILY PROTEIN 1"/>
    <property type="match status" value="1"/>
</dbReference>
<evidence type="ECO:0000256" key="1">
    <source>
        <dbReference type="PROSITE-ProRule" id="PRU00464"/>
    </source>
</evidence>
<dbReference type="InterPro" id="IPR036265">
    <property type="entry name" value="HIT-like_sf"/>
</dbReference>
<dbReference type="PROSITE" id="PS51084">
    <property type="entry name" value="HIT_2"/>
    <property type="match status" value="1"/>
</dbReference>
<comment type="caution">
    <text evidence="1">Lacks conserved residue(s) required for the propagation of feature annotation.</text>
</comment>
<sequence length="168" mass="18951">MDRKQPMDLDTYFAAAQQPGCFVCAFLAGDPEYQHETVYEDEDHIAFLDRWPTLPGKILVCPRAHLEHVVRDLTGPAYTRMMMVVRRVALGAEDVLGPERTYLMSFGSQQGNSHLHWHVACLPPGVPYLEQQFEALRFENGVLTPTPAETTELANRLRAAIEARSPLD</sequence>
<feature type="domain" description="HIT" evidence="2">
    <location>
        <begin position="22"/>
        <end position="133"/>
    </location>
</feature>
<dbReference type="SUPFAM" id="SSF54197">
    <property type="entry name" value="HIT-like"/>
    <property type="match status" value="1"/>
</dbReference>
<dbReference type="PANTHER" id="PTHR46648:SF1">
    <property type="entry name" value="ADENOSINE 5'-MONOPHOSPHORAMIDASE HNT1"/>
    <property type="match status" value="1"/>
</dbReference>
<keyword evidence="3" id="KW-0489">Methyltransferase</keyword>
<dbReference type="GO" id="GO:0008168">
    <property type="term" value="F:methyltransferase activity"/>
    <property type="evidence" value="ECO:0007669"/>
    <property type="project" value="UniProtKB-KW"/>
</dbReference>
<evidence type="ECO:0000313" key="3">
    <source>
        <dbReference type="EMBL" id="MFC1428529.1"/>
    </source>
</evidence>
<keyword evidence="4" id="KW-1185">Reference proteome</keyword>
<dbReference type="GO" id="GO:0032259">
    <property type="term" value="P:methylation"/>
    <property type="evidence" value="ECO:0007669"/>
    <property type="project" value="UniProtKB-KW"/>
</dbReference>
<protein>
    <submittedName>
        <fullName evidence="3">HIT family protein</fullName>
        <ecNumber evidence="3">2.1.1.-</ecNumber>
    </submittedName>
</protein>
<name>A0ABV6WRC0_9ACTN</name>
<dbReference type="Proteomes" id="UP001592529">
    <property type="component" value="Unassembled WGS sequence"/>
</dbReference>
<proteinExistence type="predicted"/>